<dbReference type="AlphaFoldDB" id="A0A139SSC5"/>
<evidence type="ECO:0000256" key="2">
    <source>
        <dbReference type="ARBA" id="ARBA00022801"/>
    </source>
</evidence>
<name>A0A139SSC5_9GAMM</name>
<dbReference type="InterPro" id="IPR029058">
    <property type="entry name" value="AB_hydrolase_fold"/>
</dbReference>
<dbReference type="OrthoDB" id="9801763at2"/>
<dbReference type="PANTHER" id="PTHR10655:SF17">
    <property type="entry name" value="LYSOPHOSPHOLIPASE-LIKE PROTEIN 1"/>
    <property type="match status" value="1"/>
</dbReference>
<dbReference type="PANTHER" id="PTHR10655">
    <property type="entry name" value="LYSOPHOSPHOLIPASE-RELATED"/>
    <property type="match status" value="1"/>
</dbReference>
<organism evidence="4 5">
    <name type="scientific">Ventosimonas gracilis</name>
    <dbReference type="NCBI Taxonomy" id="1680762"/>
    <lineage>
        <taxon>Bacteria</taxon>
        <taxon>Pseudomonadati</taxon>
        <taxon>Pseudomonadota</taxon>
        <taxon>Gammaproteobacteria</taxon>
        <taxon>Pseudomonadales</taxon>
        <taxon>Ventosimonadaceae</taxon>
        <taxon>Ventosimonas</taxon>
    </lineage>
</organism>
<dbReference type="Pfam" id="PF02230">
    <property type="entry name" value="Abhydrolase_2"/>
    <property type="match status" value="1"/>
</dbReference>
<keyword evidence="2" id="KW-0378">Hydrolase</keyword>
<dbReference type="RefSeq" id="WP_068390591.1">
    <property type="nucleotide sequence ID" value="NZ_LSZO01000163.1"/>
</dbReference>
<evidence type="ECO:0000313" key="5">
    <source>
        <dbReference type="Proteomes" id="UP000072660"/>
    </source>
</evidence>
<dbReference type="EMBL" id="LSZO01000163">
    <property type="protein sequence ID" value="KXU37468.1"/>
    <property type="molecule type" value="Genomic_DNA"/>
</dbReference>
<protein>
    <submittedName>
        <fullName evidence="4">Carboxylesterase</fullName>
    </submittedName>
</protein>
<dbReference type="SUPFAM" id="SSF53474">
    <property type="entry name" value="alpha/beta-Hydrolases"/>
    <property type="match status" value="1"/>
</dbReference>
<evidence type="ECO:0000256" key="1">
    <source>
        <dbReference type="ARBA" id="ARBA00006499"/>
    </source>
</evidence>
<accession>A0A139SSC5</accession>
<gene>
    <name evidence="4" type="ORF">AXE65_03015</name>
</gene>
<reference evidence="4 5" key="1">
    <citation type="submission" date="2016-02" db="EMBL/GenBank/DDBJ databases">
        <authorList>
            <person name="Wen L."/>
            <person name="He K."/>
            <person name="Yang H."/>
        </authorList>
    </citation>
    <scope>NUCLEOTIDE SEQUENCE [LARGE SCALE GENOMIC DNA]</scope>
    <source>
        <strain evidence="4 5">CV58</strain>
    </source>
</reference>
<dbReference type="InterPro" id="IPR050565">
    <property type="entry name" value="LYPA1-2/EST-like"/>
</dbReference>
<evidence type="ECO:0000259" key="3">
    <source>
        <dbReference type="Pfam" id="PF02230"/>
    </source>
</evidence>
<sequence length="222" mass="24395">MTEPLIIEPSQPADSAVIWLHGLGADRFDFEPVARLLGQHLPSTRFILPQAPTRPVTFNMGHAMPSWYDILALDGSERAINPADLEASSETLIALINAQQQSGIDSKRIVLAGFSQGGAVVLHTALLRFDEKLAGVLALSTYAPTFNAETQFAESKQNLPVLCMHGSEDAVLPISMGRAVYDKLSEQGIKANWRDYPMGHEVRPEQLRDILDWLKNTLPSLP</sequence>
<evidence type="ECO:0000313" key="4">
    <source>
        <dbReference type="EMBL" id="KXU37468.1"/>
    </source>
</evidence>
<dbReference type="Proteomes" id="UP000072660">
    <property type="component" value="Unassembled WGS sequence"/>
</dbReference>
<comment type="similarity">
    <text evidence="1">Belongs to the AB hydrolase superfamily. AB hydrolase 2 family.</text>
</comment>
<keyword evidence="5" id="KW-1185">Reference proteome</keyword>
<dbReference type="Gene3D" id="3.40.50.1820">
    <property type="entry name" value="alpha/beta hydrolase"/>
    <property type="match status" value="1"/>
</dbReference>
<comment type="caution">
    <text evidence="4">The sequence shown here is derived from an EMBL/GenBank/DDBJ whole genome shotgun (WGS) entry which is preliminary data.</text>
</comment>
<dbReference type="GO" id="GO:0016787">
    <property type="term" value="F:hydrolase activity"/>
    <property type="evidence" value="ECO:0007669"/>
    <property type="project" value="UniProtKB-KW"/>
</dbReference>
<dbReference type="InterPro" id="IPR003140">
    <property type="entry name" value="PLipase/COase/thioEstase"/>
</dbReference>
<proteinExistence type="inferred from homology"/>
<feature type="domain" description="Phospholipase/carboxylesterase/thioesterase" evidence="3">
    <location>
        <begin position="3"/>
        <end position="216"/>
    </location>
</feature>